<feature type="domain" description="SHSP" evidence="4">
    <location>
        <begin position="25"/>
        <end position="129"/>
    </location>
</feature>
<evidence type="ECO:0000313" key="6">
    <source>
        <dbReference type="Proteomes" id="UP000248326"/>
    </source>
</evidence>
<accession>A0A318S7L5</accession>
<dbReference type="PROSITE" id="PS01031">
    <property type="entry name" value="SHSP"/>
    <property type="match status" value="1"/>
</dbReference>
<dbReference type="Pfam" id="PF00011">
    <property type="entry name" value="HSP20"/>
    <property type="match status" value="1"/>
</dbReference>
<evidence type="ECO:0000313" key="5">
    <source>
        <dbReference type="EMBL" id="PYE54906.1"/>
    </source>
</evidence>
<keyword evidence="6" id="KW-1185">Reference proteome</keyword>
<dbReference type="PANTHER" id="PTHR11527">
    <property type="entry name" value="HEAT-SHOCK PROTEIN 20 FAMILY MEMBER"/>
    <property type="match status" value="1"/>
</dbReference>
<dbReference type="InterPro" id="IPR031107">
    <property type="entry name" value="Small_HSP"/>
</dbReference>
<reference evidence="5 6" key="1">
    <citation type="submission" date="2018-06" db="EMBL/GenBank/DDBJ databases">
        <title>Genomic Encyclopedia of Type Strains, Phase IV (KMG-IV): sequencing the most valuable type-strain genomes for metagenomic binning, comparative biology and taxonomic classification.</title>
        <authorList>
            <person name="Goeker M."/>
        </authorList>
    </citation>
    <scope>NUCLEOTIDE SEQUENCE [LARGE SCALE GENOMIC DNA]</scope>
    <source>
        <strain evidence="5 6">DSM 18048</strain>
    </source>
</reference>
<evidence type="ECO:0000256" key="3">
    <source>
        <dbReference type="SAM" id="MobiDB-lite"/>
    </source>
</evidence>
<proteinExistence type="inferred from homology"/>
<dbReference type="Gene3D" id="2.60.40.790">
    <property type="match status" value="1"/>
</dbReference>
<dbReference type="InterPro" id="IPR008978">
    <property type="entry name" value="HSP20-like_chaperone"/>
</dbReference>
<gene>
    <name evidence="5" type="ORF">DES52_104178</name>
</gene>
<dbReference type="SUPFAM" id="SSF49764">
    <property type="entry name" value="HSP20-like chaperones"/>
    <property type="match status" value="1"/>
</dbReference>
<comment type="caution">
    <text evidence="5">The sequence shown here is derived from an EMBL/GenBank/DDBJ whole genome shotgun (WGS) entry which is preliminary data.</text>
</comment>
<evidence type="ECO:0000256" key="1">
    <source>
        <dbReference type="PROSITE-ProRule" id="PRU00285"/>
    </source>
</evidence>
<comment type="similarity">
    <text evidence="1 2">Belongs to the small heat shock protein (HSP20) family.</text>
</comment>
<dbReference type="AlphaFoldDB" id="A0A318S7L5"/>
<sequence>MEMNELAHSRINSLMQLRQEVETLSSGTTWMPAADWIETNTELVLVMDVPGVTAEAIELVQEDGHVTIRGSRPDPEEEGIALQTERPRGGFSRTLTLPVEITPGSGQAKIQAGVLVVRFEKRHKIIDQG</sequence>
<protein>
    <submittedName>
        <fullName evidence="5">HSP20 family protein</fullName>
    </submittedName>
</protein>
<evidence type="ECO:0000259" key="4">
    <source>
        <dbReference type="PROSITE" id="PS01031"/>
    </source>
</evidence>
<organism evidence="5 6">
    <name type="scientific">Deinococcus yavapaiensis KR-236</name>
    <dbReference type="NCBI Taxonomy" id="694435"/>
    <lineage>
        <taxon>Bacteria</taxon>
        <taxon>Thermotogati</taxon>
        <taxon>Deinococcota</taxon>
        <taxon>Deinococci</taxon>
        <taxon>Deinococcales</taxon>
        <taxon>Deinococcaceae</taxon>
        <taxon>Deinococcus</taxon>
    </lineage>
</organism>
<dbReference type="EMBL" id="QJSX01000004">
    <property type="protein sequence ID" value="PYE54906.1"/>
    <property type="molecule type" value="Genomic_DNA"/>
</dbReference>
<dbReference type="CDD" id="cd06464">
    <property type="entry name" value="ACD_sHsps-like"/>
    <property type="match status" value="1"/>
</dbReference>
<name>A0A318S7L5_9DEIO</name>
<dbReference type="Proteomes" id="UP000248326">
    <property type="component" value="Unassembled WGS sequence"/>
</dbReference>
<dbReference type="InterPro" id="IPR002068">
    <property type="entry name" value="A-crystallin/Hsp20_dom"/>
</dbReference>
<feature type="region of interest" description="Disordered" evidence="3">
    <location>
        <begin position="67"/>
        <end position="87"/>
    </location>
</feature>
<evidence type="ECO:0000256" key="2">
    <source>
        <dbReference type="RuleBase" id="RU003616"/>
    </source>
</evidence>